<gene>
    <name evidence="2" type="ORF">FRX48_00992</name>
</gene>
<organism evidence="2 3">
    <name type="scientific">Lasallia pustulata</name>
    <dbReference type="NCBI Taxonomy" id="136370"/>
    <lineage>
        <taxon>Eukaryota</taxon>
        <taxon>Fungi</taxon>
        <taxon>Dikarya</taxon>
        <taxon>Ascomycota</taxon>
        <taxon>Pezizomycotina</taxon>
        <taxon>Lecanoromycetes</taxon>
        <taxon>OSLEUM clade</taxon>
        <taxon>Umbilicariomycetidae</taxon>
        <taxon>Umbilicariales</taxon>
        <taxon>Umbilicariaceae</taxon>
        <taxon>Lasallia</taxon>
    </lineage>
</organism>
<name>A0A5M8Q3K7_9LECA</name>
<evidence type="ECO:0008006" key="4">
    <source>
        <dbReference type="Google" id="ProtNLM"/>
    </source>
</evidence>
<evidence type="ECO:0000313" key="2">
    <source>
        <dbReference type="EMBL" id="KAA6416272.1"/>
    </source>
</evidence>
<evidence type="ECO:0000256" key="1">
    <source>
        <dbReference type="SAM" id="MobiDB-lite"/>
    </source>
</evidence>
<dbReference type="AlphaFoldDB" id="A0A5M8Q3K7"/>
<feature type="compositionally biased region" description="Basic and acidic residues" evidence="1">
    <location>
        <begin position="226"/>
        <end position="235"/>
    </location>
</feature>
<proteinExistence type="predicted"/>
<dbReference type="Proteomes" id="UP000324767">
    <property type="component" value="Unassembled WGS sequence"/>
</dbReference>
<dbReference type="EMBL" id="VXIT01000001">
    <property type="protein sequence ID" value="KAA6416272.1"/>
    <property type="molecule type" value="Genomic_DNA"/>
</dbReference>
<dbReference type="OrthoDB" id="514070at2759"/>
<evidence type="ECO:0000313" key="3">
    <source>
        <dbReference type="Proteomes" id="UP000324767"/>
    </source>
</evidence>
<feature type="region of interest" description="Disordered" evidence="1">
    <location>
        <begin position="316"/>
        <end position="335"/>
    </location>
</feature>
<reference evidence="2 3" key="1">
    <citation type="submission" date="2019-09" db="EMBL/GenBank/DDBJ databases">
        <title>The hologenome of the rock-dwelling lichen Lasallia pustulata.</title>
        <authorList>
            <person name="Greshake Tzovaras B."/>
            <person name="Segers F."/>
            <person name="Bicker A."/>
            <person name="Dal Grande F."/>
            <person name="Otte J."/>
            <person name="Hankeln T."/>
            <person name="Schmitt I."/>
            <person name="Ebersberger I."/>
        </authorList>
    </citation>
    <scope>NUCLEOTIDE SEQUENCE [LARGE SCALE GENOMIC DNA]</scope>
    <source>
        <strain evidence="2">A1-1</strain>
    </source>
</reference>
<feature type="region of interest" description="Disordered" evidence="1">
    <location>
        <begin position="212"/>
        <end position="242"/>
    </location>
</feature>
<protein>
    <recommendedName>
        <fullName evidence="4">Impact N-terminal domain-containing protein</fullName>
    </recommendedName>
</protein>
<accession>A0A5M8Q3K7</accession>
<sequence>MSTAAEIQALLRFLTQDAKVPLPTAMSKVKELQKANLASLITLAKSDVPGILAIFPDEKIAKQILNAAKRINKKRSSSDATEAQPKRKRTIAADAAMTPAAIEEALALPEVTISDEKLVQTVLHTNRAPLVLAFAVTLLKYTMPEQPLSSRLSLAQAVVSVNSRSKAISLGIENGNSAEEEGWGQGQPKVRIMGRDIRVLKRWGYDWREGARTRHEDGAESQNTIKGREAAKQEDIADSQDTIKADQSQIVNTETAHKEPGQSESEPALWGLDLEALRSSNGPLSAGAQGRHTSGLPIYTAQSARSYLLKSFATAPPQAAGSENSPRKKQSAASAAAEKERNLGLLLHSLDLLYSSWARALGKDELDRRAWSWYVRVRPEVQNGVAGWGGKGEVQISEILGLRRKG</sequence>
<comment type="caution">
    <text evidence="2">The sequence shown here is derived from an EMBL/GenBank/DDBJ whole genome shotgun (WGS) entry which is preliminary data.</text>
</comment>